<protein>
    <submittedName>
        <fullName evidence="1">Uncharacterized protein</fullName>
    </submittedName>
</protein>
<reference evidence="1" key="2">
    <citation type="journal article" date="2015" name="Data Brief">
        <title>Shoot transcriptome of the giant reed, Arundo donax.</title>
        <authorList>
            <person name="Barrero R.A."/>
            <person name="Guerrero F.D."/>
            <person name="Moolhuijzen P."/>
            <person name="Goolsby J.A."/>
            <person name="Tidwell J."/>
            <person name="Bellgard S.E."/>
            <person name="Bellgard M.I."/>
        </authorList>
    </citation>
    <scope>NUCLEOTIDE SEQUENCE</scope>
    <source>
        <tissue evidence="1">Shoot tissue taken approximately 20 cm above the soil surface</tissue>
    </source>
</reference>
<organism evidence="1">
    <name type="scientific">Arundo donax</name>
    <name type="common">Giant reed</name>
    <name type="synonym">Donax arundinaceus</name>
    <dbReference type="NCBI Taxonomy" id="35708"/>
    <lineage>
        <taxon>Eukaryota</taxon>
        <taxon>Viridiplantae</taxon>
        <taxon>Streptophyta</taxon>
        <taxon>Embryophyta</taxon>
        <taxon>Tracheophyta</taxon>
        <taxon>Spermatophyta</taxon>
        <taxon>Magnoliopsida</taxon>
        <taxon>Liliopsida</taxon>
        <taxon>Poales</taxon>
        <taxon>Poaceae</taxon>
        <taxon>PACMAD clade</taxon>
        <taxon>Arundinoideae</taxon>
        <taxon>Arundineae</taxon>
        <taxon>Arundo</taxon>
    </lineage>
</organism>
<proteinExistence type="predicted"/>
<evidence type="ECO:0000313" key="1">
    <source>
        <dbReference type="EMBL" id="JAD86417.1"/>
    </source>
</evidence>
<dbReference type="AlphaFoldDB" id="A0A0A9DRM4"/>
<name>A0A0A9DRM4_ARUDO</name>
<reference evidence="1" key="1">
    <citation type="submission" date="2014-09" db="EMBL/GenBank/DDBJ databases">
        <authorList>
            <person name="Magalhaes I.L.F."/>
            <person name="Oliveira U."/>
            <person name="Santos F.R."/>
            <person name="Vidigal T.H.D.A."/>
            <person name="Brescovit A.D."/>
            <person name="Santos A.J."/>
        </authorList>
    </citation>
    <scope>NUCLEOTIDE SEQUENCE</scope>
    <source>
        <tissue evidence="1">Shoot tissue taken approximately 20 cm above the soil surface</tissue>
    </source>
</reference>
<sequence>MRRCIFITILLLVVTNLLHLVLVGMSMVLCLCRPISVACPLWSDLLVMFQ</sequence>
<accession>A0A0A9DRM4</accession>
<dbReference type="EMBL" id="GBRH01211478">
    <property type="protein sequence ID" value="JAD86417.1"/>
    <property type="molecule type" value="Transcribed_RNA"/>
</dbReference>